<comment type="caution">
    <text evidence="8">The sequence shown here is derived from an EMBL/GenBank/DDBJ whole genome shotgun (WGS) entry which is preliminary data.</text>
</comment>
<dbReference type="CDD" id="cd12148">
    <property type="entry name" value="fungal_TF_MHR"/>
    <property type="match status" value="1"/>
</dbReference>
<keyword evidence="5" id="KW-0539">Nucleus</keyword>
<protein>
    <recommendedName>
        <fullName evidence="7">Xylanolytic transcriptional activator regulatory domain-containing protein</fullName>
    </recommendedName>
</protein>
<keyword evidence="4" id="KW-0804">Transcription</keyword>
<evidence type="ECO:0000313" key="9">
    <source>
        <dbReference type="Proteomes" id="UP000292702"/>
    </source>
</evidence>
<dbReference type="InterPro" id="IPR051089">
    <property type="entry name" value="prtT"/>
</dbReference>
<name>A0A4R0RH99_9APHY</name>
<dbReference type="Proteomes" id="UP000292702">
    <property type="component" value="Unassembled WGS sequence"/>
</dbReference>
<dbReference type="PANTHER" id="PTHR31845:SF17">
    <property type="entry name" value="ZN(II)2CYS6 TRANSCRIPTION FACTOR (EUROFUNG)"/>
    <property type="match status" value="1"/>
</dbReference>
<accession>A0A4R0RH99</accession>
<evidence type="ECO:0000256" key="2">
    <source>
        <dbReference type="ARBA" id="ARBA00023015"/>
    </source>
</evidence>
<dbReference type="GO" id="GO:0005634">
    <property type="term" value="C:nucleus"/>
    <property type="evidence" value="ECO:0007669"/>
    <property type="project" value="UniProtKB-SubCell"/>
</dbReference>
<dbReference type="PANTHER" id="PTHR31845">
    <property type="entry name" value="FINGER DOMAIN PROTEIN, PUTATIVE-RELATED"/>
    <property type="match status" value="1"/>
</dbReference>
<dbReference type="Pfam" id="PF04082">
    <property type="entry name" value="Fungal_trans"/>
    <property type="match status" value="1"/>
</dbReference>
<evidence type="ECO:0000256" key="1">
    <source>
        <dbReference type="ARBA" id="ARBA00004123"/>
    </source>
</evidence>
<organism evidence="8 9">
    <name type="scientific">Steccherinum ochraceum</name>
    <dbReference type="NCBI Taxonomy" id="92696"/>
    <lineage>
        <taxon>Eukaryota</taxon>
        <taxon>Fungi</taxon>
        <taxon>Dikarya</taxon>
        <taxon>Basidiomycota</taxon>
        <taxon>Agaricomycotina</taxon>
        <taxon>Agaricomycetes</taxon>
        <taxon>Polyporales</taxon>
        <taxon>Steccherinaceae</taxon>
        <taxon>Steccherinum</taxon>
    </lineage>
</organism>
<dbReference type="GO" id="GO:0000981">
    <property type="term" value="F:DNA-binding transcription factor activity, RNA polymerase II-specific"/>
    <property type="evidence" value="ECO:0007669"/>
    <property type="project" value="TreeGrafter"/>
</dbReference>
<dbReference type="InterPro" id="IPR007219">
    <property type="entry name" value="XnlR_reg_dom"/>
</dbReference>
<evidence type="ECO:0000256" key="3">
    <source>
        <dbReference type="ARBA" id="ARBA00023125"/>
    </source>
</evidence>
<keyword evidence="3" id="KW-0238">DNA-binding</keyword>
<evidence type="ECO:0000256" key="4">
    <source>
        <dbReference type="ARBA" id="ARBA00023163"/>
    </source>
</evidence>
<feature type="signal peptide" evidence="6">
    <location>
        <begin position="1"/>
        <end position="18"/>
    </location>
</feature>
<dbReference type="SMART" id="SM00906">
    <property type="entry name" value="Fungal_trans"/>
    <property type="match status" value="1"/>
</dbReference>
<dbReference type="AlphaFoldDB" id="A0A4R0RH99"/>
<comment type="subcellular location">
    <subcellularLocation>
        <location evidence="1">Nucleus</location>
    </subcellularLocation>
</comment>
<feature type="domain" description="Xylanolytic transcriptional activator regulatory" evidence="7">
    <location>
        <begin position="11"/>
        <end position="99"/>
    </location>
</feature>
<dbReference type="STRING" id="92696.A0A4R0RH99"/>
<reference evidence="8 9" key="1">
    <citation type="submission" date="2018-11" db="EMBL/GenBank/DDBJ databases">
        <title>Genome assembly of Steccherinum ochraceum LE-BIN_3174, the white-rot fungus of the Steccherinaceae family (The Residual Polyporoid clade, Polyporales, Basidiomycota).</title>
        <authorList>
            <person name="Fedorova T.V."/>
            <person name="Glazunova O.A."/>
            <person name="Landesman E.O."/>
            <person name="Moiseenko K.V."/>
            <person name="Psurtseva N.V."/>
            <person name="Savinova O.S."/>
            <person name="Shakhova N.V."/>
            <person name="Tyazhelova T.V."/>
            <person name="Vasina D.V."/>
        </authorList>
    </citation>
    <scope>NUCLEOTIDE SEQUENCE [LARGE SCALE GENOMIC DNA]</scope>
    <source>
        <strain evidence="8 9">LE-BIN_3174</strain>
    </source>
</reference>
<dbReference type="GO" id="GO:0008270">
    <property type="term" value="F:zinc ion binding"/>
    <property type="evidence" value="ECO:0007669"/>
    <property type="project" value="InterPro"/>
</dbReference>
<dbReference type="GO" id="GO:0000976">
    <property type="term" value="F:transcription cis-regulatory region binding"/>
    <property type="evidence" value="ECO:0007669"/>
    <property type="project" value="TreeGrafter"/>
</dbReference>
<proteinExistence type="predicted"/>
<dbReference type="EMBL" id="RWJN01000252">
    <property type="protein sequence ID" value="TCD64169.1"/>
    <property type="molecule type" value="Genomic_DNA"/>
</dbReference>
<gene>
    <name evidence="8" type="ORF">EIP91_004482</name>
</gene>
<keyword evidence="6" id="KW-0732">Signal</keyword>
<keyword evidence="9" id="KW-1185">Reference proteome</keyword>
<sequence>MLLLAAWSTNGWLPSGHAMRMALDLGLHRALEKLADEAGKHRTEEEERNLIVSARIWLCLYWFDHQMSLGTGRPIVLRDESSIRHCRILLSHPMASPTDVRLISQVELIAQKTQIYETLSPLNGQVNHNTLAFIRRANIALDKWWADCDELHRQSMDEEALPRKILAGELHYAKLWLVCVALRGVSWDKMPFEQRELAFQAKDAASNCISNLLNSPTYRAALRYAVHDSLVTAAFSGLFLLKMANLFPAELDLNQITLQVEQLAQLLSDVAAERYALTLRIMLANLRRKMGFGTPGGATPMTGDQPMMPPPPPFLDPNLVNAGPPVAPPPLTLEELGMPWPTDRGAGIFSPSNIPLWLQEQSLTDLGLPVNGSDGIFLQMASTNGWQGDFPPMPEAW</sequence>
<evidence type="ECO:0000256" key="5">
    <source>
        <dbReference type="ARBA" id="ARBA00023242"/>
    </source>
</evidence>
<evidence type="ECO:0000256" key="6">
    <source>
        <dbReference type="SAM" id="SignalP"/>
    </source>
</evidence>
<feature type="chain" id="PRO_5020352476" description="Xylanolytic transcriptional activator regulatory domain-containing protein" evidence="6">
    <location>
        <begin position="19"/>
        <end position="397"/>
    </location>
</feature>
<dbReference type="OrthoDB" id="4454541at2759"/>
<evidence type="ECO:0000313" key="8">
    <source>
        <dbReference type="EMBL" id="TCD64169.1"/>
    </source>
</evidence>
<keyword evidence="2" id="KW-0805">Transcription regulation</keyword>
<dbReference type="GO" id="GO:0006351">
    <property type="term" value="P:DNA-templated transcription"/>
    <property type="evidence" value="ECO:0007669"/>
    <property type="project" value="InterPro"/>
</dbReference>
<evidence type="ECO:0000259" key="7">
    <source>
        <dbReference type="SMART" id="SM00906"/>
    </source>
</evidence>